<dbReference type="GO" id="GO:0005634">
    <property type="term" value="C:nucleus"/>
    <property type="evidence" value="ECO:0007669"/>
    <property type="project" value="UniProtKB-SubCell"/>
</dbReference>
<keyword evidence="3 9" id="KW-0862">Zinc</keyword>
<dbReference type="PROSITE" id="PS01361">
    <property type="entry name" value="ZF_DOF_1"/>
    <property type="match status" value="1"/>
</dbReference>
<accession>A0AAP0EI33</accession>
<dbReference type="EMBL" id="JBBNAF010000012">
    <property type="protein sequence ID" value="KAK9092600.1"/>
    <property type="molecule type" value="Genomic_DNA"/>
</dbReference>
<comment type="subcellular location">
    <subcellularLocation>
        <location evidence="8 9">Nucleus</location>
    </subcellularLocation>
</comment>
<dbReference type="Proteomes" id="UP001420932">
    <property type="component" value="Unassembled WGS sequence"/>
</dbReference>
<comment type="caution">
    <text evidence="12">The sequence shown here is derived from an EMBL/GenBank/DDBJ whole genome shotgun (WGS) entry which is preliminary data.</text>
</comment>
<gene>
    <name evidence="12" type="ORF">Syun_027511</name>
</gene>
<feature type="domain" description="Dof-type" evidence="11">
    <location>
        <begin position="57"/>
        <end position="111"/>
    </location>
</feature>
<dbReference type="GO" id="GO:0003700">
    <property type="term" value="F:DNA-binding transcription factor activity"/>
    <property type="evidence" value="ECO:0007669"/>
    <property type="project" value="UniProtKB-UniRule"/>
</dbReference>
<sequence>MLANCDTMVLSSIIPNEWTKLDDETSGGSMVSMASNGRAMEMIKPSDQQEQILQKPLKCPRCDSSNTKFCYYNNYSLSQPRHFCKACKRYWTRGGTLRNVPVGGGYRKNKRVKRPSSTSTPSSVGSDSTSSSVVNISEPNKLLASNTSPANDANSIFYGALIPNSLYDHHNESHMSPLGFNYFPSSTWASSTNNAIHQDYYGLGFSNPSPTANQIQNMVPSSNSILSSLSLVGSSSGLQQQKLALGGLNSKGIACKSFEGLQGMTIKDVKSEESGYQMMLSNKMGINWGLANQNNLIEPVGPSNLNGSVWLNPMSVGSDWPHLTK</sequence>
<dbReference type="InterPro" id="IPR045174">
    <property type="entry name" value="Dof"/>
</dbReference>
<protein>
    <recommendedName>
        <fullName evidence="9">Dof zinc finger protein</fullName>
    </recommendedName>
</protein>
<feature type="compositionally biased region" description="Low complexity" evidence="10">
    <location>
        <begin position="116"/>
        <end position="133"/>
    </location>
</feature>
<evidence type="ECO:0000256" key="2">
    <source>
        <dbReference type="ARBA" id="ARBA00022771"/>
    </source>
</evidence>
<evidence type="ECO:0000256" key="1">
    <source>
        <dbReference type="ARBA" id="ARBA00022723"/>
    </source>
</evidence>
<evidence type="ECO:0000256" key="3">
    <source>
        <dbReference type="ARBA" id="ARBA00022833"/>
    </source>
</evidence>
<evidence type="ECO:0000256" key="8">
    <source>
        <dbReference type="PROSITE-ProRule" id="PRU00071"/>
    </source>
</evidence>
<dbReference type="InterPro" id="IPR003851">
    <property type="entry name" value="Znf_Dof"/>
</dbReference>
<keyword evidence="1 9" id="KW-0479">Metal-binding</keyword>
<keyword evidence="5 8" id="KW-0238">DNA-binding</keyword>
<evidence type="ECO:0000256" key="4">
    <source>
        <dbReference type="ARBA" id="ARBA00023015"/>
    </source>
</evidence>
<dbReference type="AlphaFoldDB" id="A0AAP0EI33"/>
<feature type="region of interest" description="Disordered" evidence="10">
    <location>
        <begin position="102"/>
        <end position="133"/>
    </location>
</feature>
<dbReference type="PANTHER" id="PTHR31992:SF141">
    <property type="entry name" value="DOF ZINC FINGER PROTEIN DOF1.4"/>
    <property type="match status" value="1"/>
</dbReference>
<evidence type="ECO:0000313" key="12">
    <source>
        <dbReference type="EMBL" id="KAK9092600.1"/>
    </source>
</evidence>
<keyword evidence="2 8" id="KW-0863">Zinc-finger</keyword>
<evidence type="ECO:0000259" key="11">
    <source>
        <dbReference type="PROSITE" id="PS50884"/>
    </source>
</evidence>
<keyword evidence="13" id="KW-1185">Reference proteome</keyword>
<dbReference type="GO" id="GO:0008270">
    <property type="term" value="F:zinc ion binding"/>
    <property type="evidence" value="ECO:0007669"/>
    <property type="project" value="UniProtKB-KW"/>
</dbReference>
<name>A0AAP0EI33_9MAGN</name>
<dbReference type="PROSITE" id="PS50884">
    <property type="entry name" value="ZF_DOF_2"/>
    <property type="match status" value="1"/>
</dbReference>
<keyword evidence="6 9" id="KW-0804">Transcription</keyword>
<evidence type="ECO:0000256" key="7">
    <source>
        <dbReference type="ARBA" id="ARBA00023242"/>
    </source>
</evidence>
<evidence type="ECO:0000256" key="6">
    <source>
        <dbReference type="ARBA" id="ARBA00023163"/>
    </source>
</evidence>
<reference evidence="12 13" key="1">
    <citation type="submission" date="2024-01" db="EMBL/GenBank/DDBJ databases">
        <title>Genome assemblies of Stephania.</title>
        <authorList>
            <person name="Yang L."/>
        </authorList>
    </citation>
    <scope>NUCLEOTIDE SEQUENCE [LARGE SCALE GENOMIC DNA]</scope>
    <source>
        <strain evidence="12">YNDBR</strain>
        <tissue evidence="12">Leaf</tissue>
    </source>
</reference>
<keyword evidence="4 9" id="KW-0805">Transcription regulation</keyword>
<dbReference type="GO" id="GO:0003677">
    <property type="term" value="F:DNA binding"/>
    <property type="evidence" value="ECO:0007669"/>
    <property type="project" value="UniProtKB-UniRule"/>
</dbReference>
<evidence type="ECO:0000256" key="5">
    <source>
        <dbReference type="ARBA" id="ARBA00023125"/>
    </source>
</evidence>
<comment type="function">
    <text evidence="9">Transcription factor that binds specifically to a 5'-AA[AG]G-3' consensus core sequence.</text>
</comment>
<dbReference type="PANTHER" id="PTHR31992">
    <property type="entry name" value="DOF ZINC FINGER PROTEIN DOF1.4-RELATED"/>
    <property type="match status" value="1"/>
</dbReference>
<evidence type="ECO:0000256" key="9">
    <source>
        <dbReference type="RuleBase" id="RU369094"/>
    </source>
</evidence>
<proteinExistence type="predicted"/>
<evidence type="ECO:0000313" key="13">
    <source>
        <dbReference type="Proteomes" id="UP001420932"/>
    </source>
</evidence>
<keyword evidence="7 8" id="KW-0539">Nucleus</keyword>
<organism evidence="12 13">
    <name type="scientific">Stephania yunnanensis</name>
    <dbReference type="NCBI Taxonomy" id="152371"/>
    <lineage>
        <taxon>Eukaryota</taxon>
        <taxon>Viridiplantae</taxon>
        <taxon>Streptophyta</taxon>
        <taxon>Embryophyta</taxon>
        <taxon>Tracheophyta</taxon>
        <taxon>Spermatophyta</taxon>
        <taxon>Magnoliopsida</taxon>
        <taxon>Ranunculales</taxon>
        <taxon>Menispermaceae</taxon>
        <taxon>Menispermoideae</taxon>
        <taxon>Cissampelideae</taxon>
        <taxon>Stephania</taxon>
    </lineage>
</organism>
<dbReference type="Pfam" id="PF02701">
    <property type="entry name" value="Zn_ribbon_Dof"/>
    <property type="match status" value="1"/>
</dbReference>
<evidence type="ECO:0000256" key="10">
    <source>
        <dbReference type="SAM" id="MobiDB-lite"/>
    </source>
</evidence>